<feature type="transmembrane region" description="Helical" evidence="1">
    <location>
        <begin position="41"/>
        <end position="61"/>
    </location>
</feature>
<keyword evidence="1" id="KW-1133">Transmembrane helix</keyword>
<evidence type="ECO:0000313" key="2">
    <source>
        <dbReference type="EMBL" id="PIO66608.1"/>
    </source>
</evidence>
<dbReference type="Proteomes" id="UP000230423">
    <property type="component" value="Unassembled WGS sequence"/>
</dbReference>
<evidence type="ECO:0000256" key="1">
    <source>
        <dbReference type="SAM" id="Phobius"/>
    </source>
</evidence>
<dbReference type="EMBL" id="KZ348143">
    <property type="protein sequence ID" value="PIO66608.1"/>
    <property type="molecule type" value="Genomic_DNA"/>
</dbReference>
<name>A0A2G9U8U0_TELCI</name>
<protein>
    <submittedName>
        <fullName evidence="2">Uncharacterized protein</fullName>
    </submittedName>
</protein>
<evidence type="ECO:0000313" key="3">
    <source>
        <dbReference type="Proteomes" id="UP000230423"/>
    </source>
</evidence>
<organism evidence="2 3">
    <name type="scientific">Teladorsagia circumcincta</name>
    <name type="common">Brown stomach worm</name>
    <name type="synonym">Ostertagia circumcincta</name>
    <dbReference type="NCBI Taxonomy" id="45464"/>
    <lineage>
        <taxon>Eukaryota</taxon>
        <taxon>Metazoa</taxon>
        <taxon>Ecdysozoa</taxon>
        <taxon>Nematoda</taxon>
        <taxon>Chromadorea</taxon>
        <taxon>Rhabditida</taxon>
        <taxon>Rhabditina</taxon>
        <taxon>Rhabditomorpha</taxon>
        <taxon>Strongyloidea</taxon>
        <taxon>Trichostrongylidae</taxon>
        <taxon>Teladorsagia</taxon>
    </lineage>
</organism>
<sequence length="83" mass="9271">MIRCWPGIKSPNAPLERYGVPFAGKSASFRSLGDMANGSEIVRVVIVPLIPIVLIVLLLLWEKFRPREDNCGSTNNLYTQLDL</sequence>
<reference evidence="2 3" key="1">
    <citation type="submission" date="2015-09" db="EMBL/GenBank/DDBJ databases">
        <title>Draft genome of the parasitic nematode Teladorsagia circumcincta isolate WARC Sus (inbred).</title>
        <authorList>
            <person name="Mitreva M."/>
        </authorList>
    </citation>
    <scope>NUCLEOTIDE SEQUENCE [LARGE SCALE GENOMIC DNA]</scope>
    <source>
        <strain evidence="2 3">S</strain>
    </source>
</reference>
<keyword evidence="3" id="KW-1185">Reference proteome</keyword>
<gene>
    <name evidence="2" type="ORF">TELCIR_11671</name>
</gene>
<accession>A0A2G9U8U0</accession>
<proteinExistence type="predicted"/>
<dbReference type="AlphaFoldDB" id="A0A2G9U8U0"/>
<keyword evidence="1" id="KW-0812">Transmembrane</keyword>
<keyword evidence="1" id="KW-0472">Membrane</keyword>